<comment type="caution">
    <text evidence="1">The sequence shown here is derived from an EMBL/GenBank/DDBJ whole genome shotgun (WGS) entry which is preliminary data.</text>
</comment>
<evidence type="ECO:0000313" key="2">
    <source>
        <dbReference type="Proteomes" id="UP000054623"/>
    </source>
</evidence>
<dbReference type="AlphaFoldDB" id="A0A0W1JK36"/>
<reference evidence="1 2" key="1">
    <citation type="submission" date="2015-12" db="EMBL/GenBank/DDBJ databases">
        <title>Draft Genome Sequence of Desulfitobacterium hafniense Strain DH, a Sulfate-reducing Bacterium Isolated from Paddy Soils.</title>
        <authorList>
            <person name="Bao P."/>
            <person name="Zhang X."/>
            <person name="Li G."/>
        </authorList>
    </citation>
    <scope>NUCLEOTIDE SEQUENCE [LARGE SCALE GENOMIC DNA]</scope>
    <source>
        <strain evidence="1 2">DH</strain>
    </source>
</reference>
<organism evidence="1 2">
    <name type="scientific">Desulfitobacterium hafniense</name>
    <name type="common">Desulfitobacterium frappieri</name>
    <dbReference type="NCBI Taxonomy" id="49338"/>
    <lineage>
        <taxon>Bacteria</taxon>
        <taxon>Bacillati</taxon>
        <taxon>Bacillota</taxon>
        <taxon>Clostridia</taxon>
        <taxon>Eubacteriales</taxon>
        <taxon>Desulfitobacteriaceae</taxon>
        <taxon>Desulfitobacterium</taxon>
    </lineage>
</organism>
<evidence type="ECO:0000313" key="1">
    <source>
        <dbReference type="EMBL" id="KTE91814.1"/>
    </source>
</evidence>
<name>A0A0W1JK36_DESHA</name>
<accession>A0A0W1JK36</accession>
<sequence length="73" mass="8367">MLSYKWDYFAQVFAYASLGLKMGMEIDSVAIYFVRYNQFVTIKLNDPVLLPNFSERYLKVMIEIAKGGNTGVS</sequence>
<dbReference type="EMBL" id="LOCK01000018">
    <property type="protein sequence ID" value="KTE91814.1"/>
    <property type="molecule type" value="Genomic_DNA"/>
</dbReference>
<protein>
    <submittedName>
        <fullName evidence="1">Uncharacterized protein</fullName>
    </submittedName>
</protein>
<dbReference type="RefSeq" id="WP_041272231.1">
    <property type="nucleotide sequence ID" value="NZ_LOCK01000018.1"/>
</dbReference>
<proteinExistence type="predicted"/>
<gene>
    <name evidence="1" type="ORF">AT727_20270</name>
</gene>
<dbReference type="Proteomes" id="UP000054623">
    <property type="component" value="Unassembled WGS sequence"/>
</dbReference>